<keyword evidence="1" id="KW-0472">Membrane</keyword>
<organism evidence="2 3">
    <name type="scientific">Cyanobacterium stanieri (strain ATCC 29140 / PCC 7202)</name>
    <dbReference type="NCBI Taxonomy" id="292563"/>
    <lineage>
        <taxon>Bacteria</taxon>
        <taxon>Bacillati</taxon>
        <taxon>Cyanobacteriota</taxon>
        <taxon>Cyanophyceae</taxon>
        <taxon>Oscillatoriophycideae</taxon>
        <taxon>Chroococcales</taxon>
        <taxon>Geminocystaceae</taxon>
        <taxon>Cyanobacterium</taxon>
    </lineage>
</organism>
<name>K9YLM6_CYASC</name>
<dbReference type="InterPro" id="IPR028082">
    <property type="entry name" value="Peripla_BP_I"/>
</dbReference>
<keyword evidence="3" id="KW-1185">Reference proteome</keyword>
<dbReference type="KEGG" id="csn:Cyast_1335"/>
<dbReference type="AlphaFoldDB" id="K9YLM6"/>
<sequence length="544" mass="60435">MNTVLRPWLCDGKPQNDQEYPHCLGHHQPVENFGDICPICSLPREAGKSILGGVDNTFMEQNNINKKIVCDGENGFSLVDFLVGDKTNGDRLRLVILGAIIGFILTSLSHFVWNPVSLRGNGFARNNRDGFSADLISTGMDGGDLVSQGETIFFEVHPLKQSAADAFRLGHWQGAIASYQEYLNSYADDYEAQIYLQNAIARTQGNPITMAITTTNQAHVNLLSGIARYQQEFNQQQIKDNQRLLEIVMVNYEEQNHSLIQDILNANNIIGVLGYGLDAHSYDALSMYESQGMAVISPMNTTLVVEEGVLKKVTSQAMDDFYHTLATESLLTYADNLNSPPNGIIFYDSEDENSLRFKANILATLPSLNGRIIEQVDITQNSTPEEVLSTVTGANTIILALGNHRLSEAMRVLEENNYFLPVLGSHELFSNDTLIKGGSAVDQMVMALPFGFNPDTLDNGQFIDSWSEEQIYYILKSVLNAIAPNPNRGNLNKLLQEGIQLPSDYHHPDSLLQMPLVQIVPDFEGLSDTGYKFEVKNPMEDYQP</sequence>
<reference evidence="3" key="1">
    <citation type="journal article" date="2013" name="Proc. Natl. Acad. Sci. U.S.A.">
        <title>Improving the coverage of the cyanobacterial phylum using diversity-driven genome sequencing.</title>
        <authorList>
            <person name="Shih P.M."/>
            <person name="Wu D."/>
            <person name="Latifi A."/>
            <person name="Axen S.D."/>
            <person name="Fewer D.P."/>
            <person name="Talla E."/>
            <person name="Calteau A."/>
            <person name="Cai F."/>
            <person name="Tandeau de Marsac N."/>
            <person name="Rippka R."/>
            <person name="Herdman M."/>
            <person name="Sivonen K."/>
            <person name="Coursin T."/>
            <person name="Laurent T."/>
            <person name="Goodwin L."/>
            <person name="Nolan M."/>
            <person name="Davenport K.W."/>
            <person name="Han C.S."/>
            <person name="Rubin E.M."/>
            <person name="Eisen J.A."/>
            <person name="Woyke T."/>
            <person name="Gugger M."/>
            <person name="Kerfeld C.A."/>
        </authorList>
    </citation>
    <scope>NUCLEOTIDE SEQUENCE [LARGE SCALE GENOMIC DNA]</scope>
    <source>
        <strain evidence="3">ATCC 29140 / PCC 7202</strain>
    </source>
</reference>
<keyword evidence="1" id="KW-0812">Transmembrane</keyword>
<dbReference type="STRING" id="292563.Cyast_1335"/>
<gene>
    <name evidence="2" type="ordered locus">Cyast_1335</name>
</gene>
<evidence type="ECO:0000313" key="3">
    <source>
        <dbReference type="Proteomes" id="UP000010483"/>
    </source>
</evidence>
<dbReference type="CDD" id="cd06268">
    <property type="entry name" value="PBP1_ABC_transporter_LIVBP-like"/>
    <property type="match status" value="1"/>
</dbReference>
<feature type="transmembrane region" description="Helical" evidence="1">
    <location>
        <begin position="94"/>
        <end position="113"/>
    </location>
</feature>
<accession>K9YLM6</accession>
<dbReference type="EMBL" id="CP003940">
    <property type="protein sequence ID" value="AFZ47300.1"/>
    <property type="molecule type" value="Genomic_DNA"/>
</dbReference>
<keyword evidence="1" id="KW-1133">Transmembrane helix</keyword>
<dbReference type="SUPFAM" id="SSF53822">
    <property type="entry name" value="Periplasmic binding protein-like I"/>
    <property type="match status" value="1"/>
</dbReference>
<dbReference type="Gene3D" id="3.40.50.2300">
    <property type="match status" value="2"/>
</dbReference>
<proteinExistence type="predicted"/>
<dbReference type="BioCyc" id="CSTA292563:G1353-1348-MONOMER"/>
<evidence type="ECO:0000313" key="2">
    <source>
        <dbReference type="EMBL" id="AFZ47300.1"/>
    </source>
</evidence>
<dbReference type="HOGENOM" id="CLU_038795_0_0_3"/>
<dbReference type="eggNOG" id="COG0683">
    <property type="taxonomic scope" value="Bacteria"/>
</dbReference>
<protein>
    <submittedName>
        <fullName evidence="2">Amino acid/amide ABC transporter substrate-binding protein, HAAT family</fullName>
    </submittedName>
</protein>
<evidence type="ECO:0000256" key="1">
    <source>
        <dbReference type="SAM" id="Phobius"/>
    </source>
</evidence>
<dbReference type="Proteomes" id="UP000010483">
    <property type="component" value="Chromosome"/>
</dbReference>